<evidence type="ECO:0000256" key="4">
    <source>
        <dbReference type="ARBA" id="ARBA00022562"/>
    </source>
</evidence>
<dbReference type="InterPro" id="IPR043053">
    <property type="entry name" value="Hex_IIIa_N"/>
</dbReference>
<organism evidence="11 12">
    <name type="scientific">Ovine adenovirus D serotype 7 (isolate OAV287)</name>
    <name type="common">OAdV-7</name>
    <name type="synonym">Ovine adenovirus 7</name>
    <dbReference type="NCBI Taxonomy" id="114430"/>
    <lineage>
        <taxon>Viruses</taxon>
        <taxon>Varidnaviria</taxon>
        <taxon>Bamfordvirae</taxon>
        <taxon>Preplasmiviricota</taxon>
        <taxon>Polisuviricotina</taxon>
        <taxon>Pharingeaviricetes</taxon>
        <taxon>Rowavirales</taxon>
        <taxon>Adenoviridae</taxon>
        <taxon>Barthadenovirus</taxon>
        <taxon>Barthadenovirus ovis</taxon>
        <taxon>Ovine adenovirus D</taxon>
    </lineage>
</organism>
<dbReference type="Proteomes" id="UP000008089">
    <property type="component" value="Segment"/>
</dbReference>
<keyword evidence="5" id="KW-1188">Viral release from host cell</keyword>
<evidence type="ECO:0000256" key="8">
    <source>
        <dbReference type="ARBA" id="ARBA00023093"/>
    </source>
</evidence>
<dbReference type="Pfam" id="PF02455">
    <property type="entry name" value="Hex_IIIa"/>
    <property type="match status" value="1"/>
</dbReference>
<keyword evidence="2" id="KW-0597">Phosphoprotein</keyword>
<keyword evidence="7" id="KW-0426">Late protein</keyword>
<dbReference type="KEGG" id="vg:949191"/>
<evidence type="ECO:0000313" key="11">
    <source>
        <dbReference type="EMBL" id="AAA84974.2"/>
    </source>
</evidence>
<organismHost>
    <name type="scientific">Ovis aries</name>
    <name type="common">Sheep</name>
    <dbReference type="NCBI Taxonomy" id="9940"/>
</organismHost>
<evidence type="ECO:0000256" key="6">
    <source>
        <dbReference type="ARBA" id="ARBA00022844"/>
    </source>
</evidence>
<proteinExistence type="inferred from homology"/>
<keyword evidence="8" id="KW-1232">Capsid decoration protein</keyword>
<dbReference type="GO" id="GO:0098021">
    <property type="term" value="C:viral capsid, decoration"/>
    <property type="evidence" value="ECO:0007669"/>
    <property type="project" value="UniProtKB-KW"/>
</dbReference>
<comment type="similarity">
    <text evidence="1">Belongs to the adenoviridae hexon-linking protein IIIa family.</text>
</comment>
<dbReference type="InterPro" id="IPR003479">
    <property type="entry name" value="Hex_IIIa"/>
</dbReference>
<dbReference type="GeneID" id="949191"/>
<accession>Q83900</accession>
<evidence type="ECO:0000256" key="2">
    <source>
        <dbReference type="ARBA" id="ARBA00022553"/>
    </source>
</evidence>
<reference evidence="11 12" key="3">
    <citation type="journal article" date="1996" name="Virology">
        <title>Unique genome arrangement of an ovine adenovirus: identification of new proteins and proteinase cleavage sites.</title>
        <authorList>
            <person name="Vrati S."/>
            <person name="Brookes D.E."/>
            <person name="Strike P."/>
            <person name="Khatri A."/>
            <person name="Boyle D.B."/>
            <person name="Both G.W."/>
        </authorList>
    </citation>
    <scope>NUCLEOTIDE SEQUENCE [LARGE SCALE GENOMIC DNA]</scope>
    <source>
        <strain evidence="11 12">OAV287</strain>
    </source>
</reference>
<evidence type="ECO:0000256" key="9">
    <source>
        <dbReference type="ARBA" id="ARBA00023219"/>
    </source>
</evidence>
<name>Q83900_ADEO7</name>
<reference evidence="11 12" key="1">
    <citation type="journal article" date="1995" name="Virology">
        <title>Sequence of ovine adenovirus homologs for 100K hexon assembly, 33K, pVIII, and fiber genes: early region E3 is not in the expected location.</title>
        <authorList>
            <person name="Vrati S."/>
            <person name="Boyle D."/>
            <person name="Kocherhans R."/>
            <person name="Both G.W."/>
        </authorList>
    </citation>
    <scope>NUCLEOTIDE SEQUENCE [LARGE SCALE GENOMIC DNA]</scope>
    <source>
        <strain evidence="11 12">OAV287</strain>
    </source>
</reference>
<reference evidence="11 12" key="2">
    <citation type="journal article" date="1996" name="Gene">
        <title>Nucleotide sequence of ovine adenovirus tripartite leader sequence and homologues of the IVa2, DNA polymerase and terminal proteins.</title>
        <authorList>
            <person name="Vrati S."/>
            <person name="Brookes D.E."/>
            <person name="Boyle D.B."/>
            <person name="Both G.W."/>
        </authorList>
    </citation>
    <scope>NUCLEOTIDE SEQUENCE [LARGE SCALE GENOMIC DNA]</scope>
    <source>
        <strain evidence="11 12">OAV287</strain>
    </source>
</reference>
<keyword evidence="9" id="KW-0231">Viral genome packaging</keyword>
<evidence type="ECO:0000256" key="7">
    <source>
        <dbReference type="ARBA" id="ARBA00022921"/>
    </source>
</evidence>
<dbReference type="RefSeq" id="NP_659518.2">
    <property type="nucleotide sequence ID" value="NC_004037.2"/>
</dbReference>
<evidence type="ECO:0000256" key="1">
    <source>
        <dbReference type="ARBA" id="ARBA00010762"/>
    </source>
</evidence>
<evidence type="ECO:0000256" key="10">
    <source>
        <dbReference type="ARBA" id="ARBA00046738"/>
    </source>
</evidence>
<reference evidence="11 12" key="5">
    <citation type="journal article" date="1998" name="Virology">
        <title>Identification of transcripts and promoter regions of ovine adenovirus OAV287.</title>
        <authorList>
            <person name="Khatri A."/>
            <person name="Both G.W."/>
        </authorList>
    </citation>
    <scope>NUCLEOTIDE SEQUENCE [LARGE SCALE GENOMIC DNA]</scope>
    <source>
        <strain evidence="11 12">OAV287</strain>
    </source>
</reference>
<evidence type="ECO:0000256" key="5">
    <source>
        <dbReference type="ARBA" id="ARBA00022612"/>
    </source>
</evidence>
<sequence length="568" mass="64317">MNNYHKWTSNVIDAILSNKSSLAIKNFKSQPFANKLNALESAVVPPRKDDTPEMIANLLKELVALGAIRSDEVGPLYSDLLIRVHKYNSLNVQSNLQTLTGDIKSLQSDIIRSSDIPNLSNQVVLNTFLNSLPSTVTFGQHNYEAFKQTLRLFVNETPNITVFRSGNDTLIQVNITGIHTINLNDAFKNLKNFWGIVLTGEFIPGDITSRLTANTRVLLYFLAPFTNDNTFTPDTFLALLMKLYRLTVSSALDFEEETEAEVENVAQQIGSTSADFTKTLGYLLKNKEESFSPPKSLSPRQLGILRFIQKSLVDKIDRNNEDPWDALETLSYSFSPSFYEANGPFIRRLITYMEFALRNSPTYFREIYSNKYWIPPNSFWTQNYADFFSEKKEKQNFETFEPRELPLQISEEEAVPHTEDFQSAISPSMGQTSLPAPSVSEYSSVPRSAFYPLRERIQESISKAVIPPLTGYVGKQIGETIFPGSGDLVAPAASLVAAQLVDSRFNNRRQRLKDAARKRHRYVREMHNISDKESNASNDTVISPLIGHGSRTENRFEYLRPKGGNYLY</sequence>
<keyword evidence="6" id="KW-0946">Virion</keyword>
<dbReference type="Gene3D" id="1.20.120.1500">
    <property type="entry name" value="Pre-hexon-linking protein IIIa"/>
    <property type="match status" value="1"/>
</dbReference>
<dbReference type="EMBL" id="U40839">
    <property type="protein sequence ID" value="AAA84974.2"/>
    <property type="molecule type" value="Genomic_DNA"/>
</dbReference>
<comment type="subunit">
    <text evidence="10">Interacts with hexon proteins; this interaction tethers the peripentonal hexons to hexons situated in the facet. Interacts with the penton protein (via N-terminus). Interacts with packaging protein 3; this interaction is required to promote correct genome packaging.</text>
</comment>
<reference evidence="11 12" key="4">
    <citation type="journal article" date="1997" name="Virology">
        <title>Construction of ovine adenovirus recombinants by gene insertion or deletion of related terminal region sequences.</title>
        <authorList>
            <person name="Xu Z.Z."/>
            <person name="Hyatt A."/>
            <person name="Boyle D.B."/>
            <person name="Both G.W."/>
        </authorList>
    </citation>
    <scope>NUCLEOTIDE SEQUENCE [LARGE SCALE GENOMIC DNA]</scope>
    <source>
        <strain evidence="11 12">OAV287</strain>
    </source>
</reference>
<keyword evidence="4" id="KW-1048">Host nucleus</keyword>
<evidence type="ECO:0000313" key="12">
    <source>
        <dbReference type="Proteomes" id="UP000008089"/>
    </source>
</evidence>
<keyword evidence="3" id="KW-0167">Capsid protein</keyword>
<dbReference type="OrthoDB" id="1411at10239"/>
<protein>
    <submittedName>
        <fullName evidence="11">PIIIa</fullName>
    </submittedName>
</protein>
<evidence type="ECO:0000256" key="3">
    <source>
        <dbReference type="ARBA" id="ARBA00022561"/>
    </source>
</evidence>
<keyword evidence="12" id="KW-1185">Reference proteome</keyword>